<dbReference type="RefSeq" id="WP_150690111.1">
    <property type="nucleotide sequence ID" value="NZ_CABPSJ010000002.1"/>
</dbReference>
<evidence type="ECO:0000313" key="2">
    <source>
        <dbReference type="EMBL" id="VVD90900.1"/>
    </source>
</evidence>
<dbReference type="AlphaFoldDB" id="A0A5E4TSI5"/>
<name>A0A5E4TSI5_9BURK</name>
<dbReference type="EMBL" id="CABPSJ010000002">
    <property type="protein sequence ID" value="VVD90900.1"/>
    <property type="molecule type" value="Genomic_DNA"/>
</dbReference>
<proteinExistence type="predicted"/>
<dbReference type="OrthoDB" id="8904137at2"/>
<organism evidence="2 3">
    <name type="scientific">Pandoraea communis</name>
    <dbReference type="NCBI Taxonomy" id="2508297"/>
    <lineage>
        <taxon>Bacteria</taxon>
        <taxon>Pseudomonadati</taxon>
        <taxon>Pseudomonadota</taxon>
        <taxon>Betaproteobacteria</taxon>
        <taxon>Burkholderiales</taxon>
        <taxon>Burkholderiaceae</taxon>
        <taxon>Pandoraea</taxon>
    </lineage>
</organism>
<accession>A0A5E4TSI5</accession>
<feature type="region of interest" description="Disordered" evidence="1">
    <location>
        <begin position="95"/>
        <end position="145"/>
    </location>
</feature>
<sequence length="255" mass="29119">MDWFRMYSEFASDPKVQMMSEAMQRRLVMLFCLQCSNGIETFHVTERETSIAFAMRVSEQELAETKDVFMRRGFIDSDWNLLNWSKRQYESDSSTERVRRYREKQKQQAETNETLPKRSSNALEQNRTDTEQKKEEANASSAPNAIALDAHGKWTGISDVQRSTWSEAYPALSLDAELSKAAAWVIANPKNKKSNYARFLTNWLCRAQDAAPTVRAAEARGRFNGVPMPAQRDADNAAAKALLFGHKPQHEVIDV</sequence>
<evidence type="ECO:0000313" key="3">
    <source>
        <dbReference type="Proteomes" id="UP000337189"/>
    </source>
</evidence>
<feature type="compositionally biased region" description="Polar residues" evidence="1">
    <location>
        <begin position="108"/>
        <end position="125"/>
    </location>
</feature>
<protein>
    <submittedName>
        <fullName evidence="2">Uncharacterized protein</fullName>
    </submittedName>
</protein>
<feature type="compositionally biased region" description="Basic and acidic residues" evidence="1">
    <location>
        <begin position="126"/>
        <end position="137"/>
    </location>
</feature>
<gene>
    <name evidence="2" type="ORF">PCO31110_01614</name>
</gene>
<evidence type="ECO:0000256" key="1">
    <source>
        <dbReference type="SAM" id="MobiDB-lite"/>
    </source>
</evidence>
<reference evidence="2 3" key="1">
    <citation type="submission" date="2019-08" db="EMBL/GenBank/DDBJ databases">
        <authorList>
            <person name="Peeters C."/>
        </authorList>
    </citation>
    <scope>NUCLEOTIDE SEQUENCE [LARGE SCALE GENOMIC DNA]</scope>
    <source>
        <strain evidence="2 3">LMG 31110</strain>
    </source>
</reference>
<dbReference type="Proteomes" id="UP000337189">
    <property type="component" value="Unassembled WGS sequence"/>
</dbReference>